<proteinExistence type="predicted"/>
<keyword evidence="1" id="KW-0472">Membrane</keyword>
<keyword evidence="1" id="KW-1133">Transmembrane helix</keyword>
<evidence type="ECO:0000256" key="1">
    <source>
        <dbReference type="SAM" id="Phobius"/>
    </source>
</evidence>
<dbReference type="EMBL" id="GBRH01205332">
    <property type="protein sequence ID" value="JAD92563.1"/>
    <property type="molecule type" value="Transcribed_RNA"/>
</dbReference>
<dbReference type="AlphaFoldDB" id="A0A0A9E0Q3"/>
<evidence type="ECO:0000313" key="2">
    <source>
        <dbReference type="EMBL" id="JAD92563.1"/>
    </source>
</evidence>
<feature type="transmembrane region" description="Helical" evidence="1">
    <location>
        <begin position="28"/>
        <end position="51"/>
    </location>
</feature>
<reference evidence="2" key="1">
    <citation type="submission" date="2014-09" db="EMBL/GenBank/DDBJ databases">
        <authorList>
            <person name="Magalhaes I.L.F."/>
            <person name="Oliveira U."/>
            <person name="Santos F.R."/>
            <person name="Vidigal T.H.D.A."/>
            <person name="Brescovit A.D."/>
            <person name="Santos A.J."/>
        </authorList>
    </citation>
    <scope>NUCLEOTIDE SEQUENCE</scope>
    <source>
        <tissue evidence="2">Shoot tissue taken approximately 20 cm above the soil surface</tissue>
    </source>
</reference>
<reference evidence="2" key="2">
    <citation type="journal article" date="2015" name="Data Brief">
        <title>Shoot transcriptome of the giant reed, Arundo donax.</title>
        <authorList>
            <person name="Barrero R.A."/>
            <person name="Guerrero F.D."/>
            <person name="Moolhuijzen P."/>
            <person name="Goolsby J.A."/>
            <person name="Tidwell J."/>
            <person name="Bellgard S.E."/>
            <person name="Bellgard M.I."/>
        </authorList>
    </citation>
    <scope>NUCLEOTIDE SEQUENCE</scope>
    <source>
        <tissue evidence="2">Shoot tissue taken approximately 20 cm above the soil surface</tissue>
    </source>
</reference>
<protein>
    <submittedName>
        <fullName evidence="2">Uncharacterized protein</fullName>
    </submittedName>
</protein>
<keyword evidence="1" id="KW-0812">Transmembrane</keyword>
<organism evidence="2">
    <name type="scientific">Arundo donax</name>
    <name type="common">Giant reed</name>
    <name type="synonym">Donax arundinaceus</name>
    <dbReference type="NCBI Taxonomy" id="35708"/>
    <lineage>
        <taxon>Eukaryota</taxon>
        <taxon>Viridiplantae</taxon>
        <taxon>Streptophyta</taxon>
        <taxon>Embryophyta</taxon>
        <taxon>Tracheophyta</taxon>
        <taxon>Spermatophyta</taxon>
        <taxon>Magnoliopsida</taxon>
        <taxon>Liliopsida</taxon>
        <taxon>Poales</taxon>
        <taxon>Poaceae</taxon>
        <taxon>PACMAD clade</taxon>
        <taxon>Arundinoideae</taxon>
        <taxon>Arundineae</taxon>
        <taxon>Arundo</taxon>
    </lineage>
</organism>
<name>A0A0A9E0Q3_ARUDO</name>
<accession>A0A0A9E0Q3</accession>
<sequence length="55" mass="6235">MALIKKLRKAVSFEPPLLFVPFVFSSSLMYVILFICYALVMFVTVSSCIILTKSQ</sequence>